<sequence>MVPFVVAYARISPTSKRLKKPETQTKSQMEKIKEFVAANLEFLPKIDKEVIDEGYSSYKKPNYESVANLKALLKPHSVLLVTKWSRITRNIGVLYDFLEFAGRNNIHIITIEEKPPKEESDRYWRFYELSIQNAKKAYISARKNIERKREALQKNYYLGGKISYGYRKHKNKKNQLVRDPQENKIIQTINRFFLKKNTINEIHESLKTKGVRNRQNKPFTCYQIKQLVDRQQKKTLQECGEEQKQFFNEFCWL</sequence>
<dbReference type="GO" id="GO:0003677">
    <property type="term" value="F:DNA binding"/>
    <property type="evidence" value="ECO:0007669"/>
    <property type="project" value="InterPro"/>
</dbReference>
<geneLocation type="plastid" evidence="2"/>
<dbReference type="Pfam" id="PF00239">
    <property type="entry name" value="Resolvase"/>
    <property type="match status" value="1"/>
</dbReference>
<dbReference type="InterPro" id="IPR006119">
    <property type="entry name" value="Resolv_N"/>
</dbReference>
<dbReference type="SUPFAM" id="SSF53041">
    <property type="entry name" value="Resolvase-like"/>
    <property type="match status" value="1"/>
</dbReference>
<organism evidence="2">
    <name type="scientific">Cyanoptyche gloeocystis</name>
    <dbReference type="NCBI Taxonomy" id="77922"/>
    <lineage>
        <taxon>Eukaryota</taxon>
        <taxon>Glaucocystophyceae</taxon>
        <taxon>Glaucocystophyceae incertae sedis</taxon>
        <taxon>Cyanoptyche</taxon>
    </lineage>
</organism>
<dbReference type="PANTHER" id="PTHR30461">
    <property type="entry name" value="DNA-INVERTASE FROM LAMBDOID PROPHAGE"/>
    <property type="match status" value="1"/>
</dbReference>
<dbReference type="EMBL" id="MF167427">
    <property type="protein sequence ID" value="ASQ40309.1"/>
    <property type="molecule type" value="Genomic_DNA"/>
</dbReference>
<dbReference type="SMART" id="SM00857">
    <property type="entry name" value="Resolvase"/>
    <property type="match status" value="1"/>
</dbReference>
<reference evidence="2" key="1">
    <citation type="submission" date="2017-05" db="EMBL/GenBank/DDBJ databases">
        <title>Plastid comparative genomics reveals ancient divergence between Glaucophyte genera.</title>
        <authorList>
            <person name="Figueroa-Martinez F.J."/>
            <person name="Jackson C."/>
            <person name="Reyes-Prieto A."/>
        </authorList>
    </citation>
    <scope>NUCLEOTIDE SEQUENCE</scope>
    <source>
        <strain evidence="2">SAG 4.97</strain>
    </source>
</reference>
<evidence type="ECO:0000259" key="1">
    <source>
        <dbReference type="SMART" id="SM00857"/>
    </source>
</evidence>
<feature type="domain" description="Resolvase/invertase-type recombinase catalytic" evidence="1">
    <location>
        <begin position="5"/>
        <end position="161"/>
    </location>
</feature>
<dbReference type="Gene3D" id="3.40.50.1390">
    <property type="entry name" value="Resolvase, N-terminal catalytic domain"/>
    <property type="match status" value="1"/>
</dbReference>
<dbReference type="InterPro" id="IPR038109">
    <property type="entry name" value="DNA_bind_recomb_sf"/>
</dbReference>
<dbReference type="Gene3D" id="3.90.1750.20">
    <property type="entry name" value="Putative Large Serine Recombinase, Chain B, Domain 2"/>
    <property type="match status" value="1"/>
</dbReference>
<keyword evidence="2" id="KW-0934">Plastid</keyword>
<dbReference type="GO" id="GO:0000150">
    <property type="term" value="F:DNA strand exchange activity"/>
    <property type="evidence" value="ECO:0007669"/>
    <property type="project" value="InterPro"/>
</dbReference>
<gene>
    <name evidence="2" type="primary">orf40</name>
</gene>
<proteinExistence type="predicted"/>
<dbReference type="PANTHER" id="PTHR30461:SF23">
    <property type="entry name" value="DNA RECOMBINASE-RELATED"/>
    <property type="match status" value="1"/>
</dbReference>
<dbReference type="InterPro" id="IPR036162">
    <property type="entry name" value="Resolvase-like_N_sf"/>
</dbReference>
<dbReference type="InterPro" id="IPR050639">
    <property type="entry name" value="SSR_resolvase"/>
</dbReference>
<dbReference type="AlphaFoldDB" id="A0A3G1IWI7"/>
<accession>A0A3G1IWI7</accession>
<evidence type="ECO:0000313" key="2">
    <source>
        <dbReference type="EMBL" id="ASQ40309.1"/>
    </source>
</evidence>
<protein>
    <recommendedName>
        <fullName evidence="1">Resolvase/invertase-type recombinase catalytic domain-containing protein</fullName>
    </recommendedName>
</protein>
<name>A0A3G1IWI7_9EUKA</name>